<evidence type="ECO:0008006" key="3">
    <source>
        <dbReference type="Google" id="ProtNLM"/>
    </source>
</evidence>
<name>A0ABX5GSK9_9GAMM</name>
<gene>
    <name evidence="1" type="ORF">C9J52_09590</name>
</gene>
<keyword evidence="2" id="KW-1185">Reference proteome</keyword>
<protein>
    <recommendedName>
        <fullName evidence="3">HNH endonuclease</fullName>
    </recommendedName>
</protein>
<evidence type="ECO:0000313" key="1">
    <source>
        <dbReference type="EMBL" id="PSW96668.1"/>
    </source>
</evidence>
<proteinExistence type="predicted"/>
<evidence type="ECO:0000313" key="2">
    <source>
        <dbReference type="Proteomes" id="UP000241190"/>
    </source>
</evidence>
<reference evidence="1 2" key="1">
    <citation type="submission" date="2018-03" db="EMBL/GenBank/DDBJ databases">
        <title>Whole genome sequencing of Histamine producing bacteria.</title>
        <authorList>
            <person name="Butler K."/>
        </authorList>
    </citation>
    <scope>NUCLEOTIDE SEQUENCE [LARGE SCALE GENOMIC DNA]</scope>
    <source>
        <strain evidence="1 2">ATCC 51761</strain>
    </source>
</reference>
<dbReference type="RefSeq" id="WP_045036735.1">
    <property type="nucleotide sequence ID" value="NZ_JZSR01000012.1"/>
</dbReference>
<sequence>MKIFKLNVSDTQYFELTKDNFEKETNLQSPWYNHDGKKERHFAVCPACNNSTQIVYLYNQDKPLHAKHCLDVAVGNQNNQALQYCPHYSKKPSLQPESRRTVEDDVALEIKELLIENFDRVIYFIKKTVGIRLPFGRNKLKGILEVYDNTRGWMYSGANLINIPWIFLYQCRSLSLTGMCINKLEIRDALLNYNNKLSFDDFNRVNYPKGSSEFIELKLCFIQHKQSIQDHELHESITLKITDHKNHVIYTESISFDHDHFVNVINSDNEEYRKLNEVQLAREVLN</sequence>
<dbReference type="Proteomes" id="UP000241190">
    <property type="component" value="Unassembled WGS sequence"/>
</dbReference>
<accession>A0ABX5GSK9</accession>
<comment type="caution">
    <text evidence="1">The sequence shown here is derived from an EMBL/GenBank/DDBJ whole genome shotgun (WGS) entry which is preliminary data.</text>
</comment>
<dbReference type="EMBL" id="PYOP01000012">
    <property type="protein sequence ID" value="PSW96668.1"/>
    <property type="molecule type" value="Genomic_DNA"/>
</dbReference>
<organism evidence="1 2">
    <name type="scientific">Photobacterium iliopiscarium</name>
    <dbReference type="NCBI Taxonomy" id="56192"/>
    <lineage>
        <taxon>Bacteria</taxon>
        <taxon>Pseudomonadati</taxon>
        <taxon>Pseudomonadota</taxon>
        <taxon>Gammaproteobacteria</taxon>
        <taxon>Vibrionales</taxon>
        <taxon>Vibrionaceae</taxon>
        <taxon>Photobacterium</taxon>
    </lineage>
</organism>